<reference evidence="10 11" key="1">
    <citation type="journal article" date="2021" name="Sci. Rep.">
        <title>Genome sequencing of the multicellular alga Astrephomene provides insights into convergent evolution of germ-soma differentiation.</title>
        <authorList>
            <person name="Yamashita S."/>
            <person name="Yamamoto K."/>
            <person name="Matsuzaki R."/>
            <person name="Suzuki S."/>
            <person name="Yamaguchi H."/>
            <person name="Hirooka S."/>
            <person name="Minakuchi Y."/>
            <person name="Miyagishima S."/>
            <person name="Kawachi M."/>
            <person name="Toyoda A."/>
            <person name="Nozaki H."/>
        </authorList>
    </citation>
    <scope>NUCLEOTIDE SEQUENCE [LARGE SCALE GENOMIC DNA]</scope>
    <source>
        <strain evidence="10 11">NIES-4017</strain>
    </source>
</reference>
<dbReference type="SUPFAM" id="SSF56281">
    <property type="entry name" value="Metallo-hydrolase/oxidoreductase"/>
    <property type="match status" value="1"/>
</dbReference>
<accession>A0AAD3DSL5</accession>
<evidence type="ECO:0000256" key="8">
    <source>
        <dbReference type="SAM" id="MobiDB-lite"/>
    </source>
</evidence>
<dbReference type="PROSITE" id="PS50902">
    <property type="entry name" value="FLAVODOXIN_LIKE"/>
    <property type="match status" value="1"/>
</dbReference>
<keyword evidence="4" id="KW-0479">Metal-binding</keyword>
<dbReference type="Gene3D" id="2.30.110.10">
    <property type="entry name" value="Electron Transport, Fmn-binding Protein, Chain A"/>
    <property type="match status" value="1"/>
</dbReference>
<dbReference type="InterPro" id="IPR029039">
    <property type="entry name" value="Flavoprotein-like_sf"/>
</dbReference>
<feature type="domain" description="Flavodoxin-like" evidence="9">
    <location>
        <begin position="357"/>
        <end position="520"/>
    </location>
</feature>
<dbReference type="InterPro" id="IPR045761">
    <property type="entry name" value="ODP_dom"/>
</dbReference>
<proteinExistence type="inferred from homology"/>
<dbReference type="CDD" id="cd07709">
    <property type="entry name" value="flavodiiron_proteins_MBL-fold"/>
    <property type="match status" value="1"/>
</dbReference>
<dbReference type="InterPro" id="IPR008254">
    <property type="entry name" value="Flavodoxin/NO_synth"/>
</dbReference>
<comment type="similarity">
    <text evidence="2">In the C-terminal section; belongs to the flavodoxin reductase family.</text>
</comment>
<dbReference type="EMBL" id="BMAR01000013">
    <property type="protein sequence ID" value="GFR46262.1"/>
    <property type="molecule type" value="Genomic_DNA"/>
</dbReference>
<keyword evidence="11" id="KW-1185">Reference proteome</keyword>
<comment type="caution">
    <text evidence="10">The sequence shown here is derived from an EMBL/GenBank/DDBJ whole genome shotgun (WGS) entry which is preliminary data.</text>
</comment>
<evidence type="ECO:0000256" key="2">
    <source>
        <dbReference type="ARBA" id="ARBA00006098"/>
    </source>
</evidence>
<evidence type="ECO:0000256" key="1">
    <source>
        <dbReference type="ARBA" id="ARBA00001962"/>
    </source>
</evidence>
<dbReference type="Pfam" id="PF01613">
    <property type="entry name" value="Flavin_Reduct"/>
    <property type="match status" value="1"/>
</dbReference>
<dbReference type="PANTHER" id="PTHR32145:SF11">
    <property type="entry name" value="DIFLAVIN FLAVOPROTEIN A 2-RELATED"/>
    <property type="match status" value="1"/>
</dbReference>
<dbReference type="GO" id="GO:0046872">
    <property type="term" value="F:metal ion binding"/>
    <property type="evidence" value="ECO:0007669"/>
    <property type="project" value="UniProtKB-KW"/>
</dbReference>
<keyword evidence="3" id="KW-0813">Transport</keyword>
<feature type="compositionally biased region" description="Low complexity" evidence="8">
    <location>
        <begin position="43"/>
        <end position="66"/>
    </location>
</feature>
<dbReference type="Gene3D" id="3.60.15.10">
    <property type="entry name" value="Ribonuclease Z/Hydroxyacylglutathione hydrolase-like"/>
    <property type="match status" value="1"/>
</dbReference>
<dbReference type="SMART" id="SM00903">
    <property type="entry name" value="Flavin_Reduct"/>
    <property type="match status" value="1"/>
</dbReference>
<evidence type="ECO:0000256" key="4">
    <source>
        <dbReference type="ARBA" id="ARBA00022723"/>
    </source>
</evidence>
<dbReference type="InterPro" id="IPR002563">
    <property type="entry name" value="Flavin_Rdtase-like_dom"/>
</dbReference>
<protein>
    <recommendedName>
        <fullName evidence="9">Flavodoxin-like domain-containing protein</fullName>
    </recommendedName>
</protein>
<dbReference type="InterPro" id="IPR036866">
    <property type="entry name" value="RibonucZ/Hydroxyglut_hydro"/>
</dbReference>
<dbReference type="PANTHER" id="PTHR32145">
    <property type="entry name" value="DIFLAVIN FLAVOPROTEIN A 2-RELATED"/>
    <property type="match status" value="1"/>
</dbReference>
<dbReference type="SUPFAM" id="SSF50475">
    <property type="entry name" value="FMN-binding split barrel"/>
    <property type="match status" value="1"/>
</dbReference>
<sequence>MQPLTLGIKSTPRLTATCWPGHLTLRGRRGHCLRFQTAFAAAPTNSTSTTTPTTSPAVSSSGSETTIQQQQQALSYDPALDEEQQLSYQLSDVVMWAGTRRLQTQVLPIAEDTLTIRSLDWDRDRFDIEFGLDNGTTYNAYLIFGDHKTALVDTSHEKFHDLFLQALRAQLSAAGRSLDYLLVSHTEPDHSFLVPAVLDEHPDAVVVGSKVCLGFLQNLTHRPFKSQAVKGGDKIDLGGGHLLEFVMAPNLHWPDTMFSFDHGTGVMFTCDAFGSHYCSLRPFDADVKSLLPHYRFYYDCLMKPNAKSVTTALRKVKDLPYTLIANGHGPMLRYNVPELVGDYGRWSAALEKGTTTVVVLYCSDYGFSDRLSQTLAKGVTKAGVATEMLDLLSADPQEVVAAVGRASGLVLMAPPNDNADARTSLAALVSALKPKTKVVIAESYGGRDEPVDVLASSVVDVWGELLAPPLRVKELPGQQVYQLFEEEGTDLAQALTAKASIARKKAAMPPDVCKALARLASGLYVVTAQHNNARSAMVASWVSQASFEPLGLTIAVAKDRAIESLMQVGDTFVLNCLGEDTYSPLMKHFLQRFSPGADRFSGVEWFPGPHTGCPVLAGGIAYLEARVVSRLETPDHWVSYCEVLAGAVSDPAARTAVHRRRVANYY</sequence>
<name>A0AAD3DSL5_9CHLO</name>
<evidence type="ECO:0000256" key="5">
    <source>
        <dbReference type="ARBA" id="ARBA00022982"/>
    </source>
</evidence>
<dbReference type="InterPro" id="IPR001279">
    <property type="entry name" value="Metallo-B-lactamas"/>
</dbReference>
<evidence type="ECO:0000313" key="11">
    <source>
        <dbReference type="Proteomes" id="UP001054857"/>
    </source>
</evidence>
<organism evidence="10 11">
    <name type="scientific">Astrephomene gubernaculifera</name>
    <dbReference type="NCBI Taxonomy" id="47775"/>
    <lineage>
        <taxon>Eukaryota</taxon>
        <taxon>Viridiplantae</taxon>
        <taxon>Chlorophyta</taxon>
        <taxon>core chlorophytes</taxon>
        <taxon>Chlorophyceae</taxon>
        <taxon>CS clade</taxon>
        <taxon>Chlamydomonadales</taxon>
        <taxon>Astrephomenaceae</taxon>
        <taxon>Astrephomene</taxon>
    </lineage>
</organism>
<dbReference type="GO" id="GO:0010181">
    <property type="term" value="F:FMN binding"/>
    <property type="evidence" value="ECO:0007669"/>
    <property type="project" value="InterPro"/>
</dbReference>
<comment type="function">
    <text evidence="7">Mediates electron transfer from NADH to oxygen, reducing it to water. This modular protein has 3 redox cofactors, in other organisms the same activity requires 2 or 3 proteins.</text>
</comment>
<dbReference type="InterPro" id="IPR012349">
    <property type="entry name" value="Split_barrel_FMN-bd"/>
</dbReference>
<dbReference type="InterPro" id="IPR051285">
    <property type="entry name" value="NADH_oxidoreductase_modular"/>
</dbReference>
<dbReference type="Proteomes" id="UP001054857">
    <property type="component" value="Unassembled WGS sequence"/>
</dbReference>
<dbReference type="AlphaFoldDB" id="A0AAD3DSL5"/>
<dbReference type="Pfam" id="PF19583">
    <property type="entry name" value="ODP"/>
    <property type="match status" value="1"/>
</dbReference>
<feature type="region of interest" description="Disordered" evidence="8">
    <location>
        <begin position="43"/>
        <end position="76"/>
    </location>
</feature>
<evidence type="ECO:0000256" key="3">
    <source>
        <dbReference type="ARBA" id="ARBA00022448"/>
    </source>
</evidence>
<dbReference type="SUPFAM" id="SSF52218">
    <property type="entry name" value="Flavoproteins"/>
    <property type="match status" value="1"/>
</dbReference>
<dbReference type="Gene3D" id="3.40.50.360">
    <property type="match status" value="1"/>
</dbReference>
<dbReference type="SMART" id="SM00849">
    <property type="entry name" value="Lactamase_B"/>
    <property type="match status" value="1"/>
</dbReference>
<evidence type="ECO:0000313" key="10">
    <source>
        <dbReference type="EMBL" id="GFR46262.1"/>
    </source>
</evidence>
<evidence type="ECO:0000256" key="7">
    <source>
        <dbReference type="ARBA" id="ARBA00025633"/>
    </source>
</evidence>
<keyword evidence="6" id="KW-0408">Iron</keyword>
<evidence type="ECO:0000256" key="6">
    <source>
        <dbReference type="ARBA" id="ARBA00023004"/>
    </source>
</evidence>
<comment type="cofactor">
    <cofactor evidence="1">
        <name>Fe cation</name>
        <dbReference type="ChEBI" id="CHEBI:24875"/>
    </cofactor>
</comment>
<gene>
    <name evidence="10" type="ORF">Agub_g7815</name>
</gene>
<evidence type="ECO:0000259" key="9">
    <source>
        <dbReference type="PROSITE" id="PS50902"/>
    </source>
</evidence>
<keyword evidence="5" id="KW-0249">Electron transport</keyword>